<sequence length="846" mass="91630">MSLLVPHLKRVKSASILLLMLSGCAEELQLEAPPAVVRAVWNPATGELPTPSNLATNAAGALALPTDGNLSAAEIEFRQYLNFLGAYPLQSTIKIPLSGPVVPHTVAPALVFSDVTRGEIASLDVEFDAETNTILARPVPHPDSIGAGLEPGHEYVYGLAGYDFGPRGPLNEDVIADAAFFFARTQNSLLDHVPAMPGANTAEKTEIATQLEEVRLKYNSVFDQMAQRGFSRDLVAVAGSFKTTDAPSVWFDPDAAILPIPNELLKDDGRVNVPINDEDDEDTRALKAQYNRHTGFSASGAIVVEATDAVDSGTVNANTVRLLRLDGDQVVEVADLERGVLDDARKIWVKPRLTLEDGALHVLVVTRDVSAGGRPLEAQPLAALLRSKAPLLVNGEAQVGVLDDESAAELEPVRIRMAPVLDWLEAQGVSRSSLAAAVPFETVNGLEYLMGLRARVYEENVSTELRNVVNQSPSDRGLGLLLRDVETVVTGEITVLELLDPATRAFRPDMRGEPNSVSFVLTIPESARPGEPVPVVYFGHGLFTSRELVYMIANTLAEAGWATFSIDFPYHGRRTVCTSDVDCVDGGRCDELGQCILPDGSKGGLATVSSPWPDGPEWPAVTGAVFVDVDNIASTPDHFAQAVMDLSHGLRVIRQADWAGASGGYELDGSDVMYLGMSLGGIIGSIFSAVEPTITSFALNVPGANFFQLLVNSASFETAFEHVLEERDIELGSDEYFRFETGLRWLLDPVDPLNIAHHATIAPFEYTDPLTGETRTSPIKRVMIQQAEDDIVVPNAATRSLSERMEVPIRNYTPSISNHAFLFDPTSFEGRRARQDVVEFFEQRNQ</sequence>
<dbReference type="KEGG" id="bbae:FRD01_13760"/>
<name>A0A5B8XRX9_9DELT</name>
<evidence type="ECO:0000313" key="2">
    <source>
        <dbReference type="Proteomes" id="UP000321595"/>
    </source>
</evidence>
<dbReference type="InterPro" id="IPR029058">
    <property type="entry name" value="AB_hydrolase_fold"/>
</dbReference>
<dbReference type="EMBL" id="CP042467">
    <property type="protein sequence ID" value="QED28275.1"/>
    <property type="molecule type" value="Genomic_DNA"/>
</dbReference>
<gene>
    <name evidence="1" type="ORF">FRD01_13760</name>
</gene>
<dbReference type="Proteomes" id="UP000321595">
    <property type="component" value="Chromosome"/>
</dbReference>
<evidence type="ECO:0000313" key="1">
    <source>
        <dbReference type="EMBL" id="QED28275.1"/>
    </source>
</evidence>
<organism evidence="1 2">
    <name type="scientific">Microvenator marinus</name>
    <dbReference type="NCBI Taxonomy" id="2600177"/>
    <lineage>
        <taxon>Bacteria</taxon>
        <taxon>Deltaproteobacteria</taxon>
        <taxon>Bradymonadales</taxon>
        <taxon>Microvenatoraceae</taxon>
        <taxon>Microvenator</taxon>
    </lineage>
</organism>
<dbReference type="Gene3D" id="3.40.50.1820">
    <property type="entry name" value="alpha/beta hydrolase"/>
    <property type="match status" value="1"/>
</dbReference>
<dbReference type="AlphaFoldDB" id="A0A5B8XRX9"/>
<protein>
    <submittedName>
        <fullName evidence="1">Uncharacterized protein</fullName>
    </submittedName>
</protein>
<accession>A0A5B8XRX9</accession>
<dbReference type="SUPFAM" id="SSF53474">
    <property type="entry name" value="alpha/beta-Hydrolases"/>
    <property type="match status" value="1"/>
</dbReference>
<reference evidence="1 2" key="1">
    <citation type="submission" date="2019-08" db="EMBL/GenBank/DDBJ databases">
        <authorList>
            <person name="Liang Q."/>
        </authorList>
    </citation>
    <scope>NUCLEOTIDE SEQUENCE [LARGE SCALE GENOMIC DNA]</scope>
    <source>
        <strain evidence="1 2">V1718</strain>
    </source>
</reference>
<dbReference type="RefSeq" id="WP_146960555.1">
    <property type="nucleotide sequence ID" value="NZ_CP042467.1"/>
</dbReference>
<dbReference type="OrthoDB" id="5477453at2"/>
<proteinExistence type="predicted"/>
<keyword evidence="2" id="KW-1185">Reference proteome</keyword>